<organism evidence="2 3">
    <name type="scientific">Salinicoccus jeotgali</name>
    <dbReference type="NCBI Taxonomy" id="381634"/>
    <lineage>
        <taxon>Bacteria</taxon>
        <taxon>Bacillati</taxon>
        <taxon>Bacillota</taxon>
        <taxon>Bacilli</taxon>
        <taxon>Bacillales</taxon>
        <taxon>Staphylococcaceae</taxon>
        <taxon>Salinicoccus</taxon>
    </lineage>
</organism>
<proteinExistence type="predicted"/>
<feature type="domain" description="Plasmid pRiA4b Orf3-like" evidence="1">
    <location>
        <begin position="283"/>
        <end position="435"/>
    </location>
</feature>
<dbReference type="SUPFAM" id="SSF159941">
    <property type="entry name" value="MM3350-like"/>
    <property type="match status" value="1"/>
</dbReference>
<dbReference type="InterPro" id="IPR012912">
    <property type="entry name" value="Plasmid_pRiA4b_Orf3-like"/>
</dbReference>
<evidence type="ECO:0000313" key="2">
    <source>
        <dbReference type="EMBL" id="GAA3733016.1"/>
    </source>
</evidence>
<dbReference type="Pfam" id="PF07929">
    <property type="entry name" value="PRiA4_ORF3"/>
    <property type="match status" value="1"/>
</dbReference>
<dbReference type="Gene3D" id="3.10.290.30">
    <property type="entry name" value="MM3350-like"/>
    <property type="match status" value="1"/>
</dbReference>
<evidence type="ECO:0000313" key="3">
    <source>
        <dbReference type="Proteomes" id="UP001500920"/>
    </source>
</evidence>
<reference evidence="3" key="1">
    <citation type="journal article" date="2019" name="Int. J. Syst. Evol. Microbiol.">
        <title>The Global Catalogue of Microorganisms (GCM) 10K type strain sequencing project: providing services to taxonomists for standard genome sequencing and annotation.</title>
        <authorList>
            <consortium name="The Broad Institute Genomics Platform"/>
            <consortium name="The Broad Institute Genome Sequencing Center for Infectious Disease"/>
            <person name="Wu L."/>
            <person name="Ma J."/>
        </authorList>
    </citation>
    <scope>NUCLEOTIDE SEQUENCE [LARGE SCALE GENOMIC DNA]</scope>
    <source>
        <strain evidence="3">JCM 16981</strain>
    </source>
</reference>
<dbReference type="EMBL" id="BAABCK010000069">
    <property type="protein sequence ID" value="GAA3733016.1"/>
    <property type="molecule type" value="Genomic_DNA"/>
</dbReference>
<dbReference type="Proteomes" id="UP001500920">
    <property type="component" value="Unassembled WGS sequence"/>
</dbReference>
<protein>
    <recommendedName>
        <fullName evidence="1">Plasmid pRiA4b Orf3-like domain-containing protein</fullName>
    </recommendedName>
</protein>
<dbReference type="InterPro" id="IPR024047">
    <property type="entry name" value="MM3350-like_sf"/>
</dbReference>
<accession>A0ABP7FD00</accession>
<keyword evidence="3" id="KW-1185">Reference proteome</keyword>
<gene>
    <name evidence="2" type="ORF">GCM10022378_21580</name>
</gene>
<name>A0ABP7FD00_9STAP</name>
<dbReference type="RefSeq" id="WP_344704316.1">
    <property type="nucleotide sequence ID" value="NZ_BAABCK010000069.1"/>
</dbReference>
<comment type="caution">
    <text evidence="2">The sequence shown here is derived from an EMBL/GenBank/DDBJ whole genome shotgun (WGS) entry which is preliminary data.</text>
</comment>
<evidence type="ECO:0000259" key="1">
    <source>
        <dbReference type="Pfam" id="PF07929"/>
    </source>
</evidence>
<sequence>MELHEFFSYYMEENELARANLINDGVFETLASLVDFKVSEIRLMDGAAPITDMVTMTEIALIRQLIDIEPPEGLHQVIYRVDDYPVLTDFQYILEAGEGRGVIHHDIVEALHKALKENHNIPAHPMYIHKNEPLDQDDVAMLDRIYRGPIYWLYDNITWRQLRRMLKRLNAEPDGHQKDDYLRHLTSIITNPKYLEGILLQLNTTDLEQIEDNVQKGFNVYEASSRWSDARNLGLLVKIHADHYVMHEAVRSALEEVSFEAVEAHRRKSGSPVGRPPGGDFNAYVLHAQIEDLDFEISREIIMPAGSNCFELHLVIQKAMGWRQKHDASFEAGTLTIDATGDALGSEGRLPSSYIQIDAVFAHHETLHYLYGEDYRVTLDIEAKAHIHRPIPKVQSHQGPAPIENIGGAAYLADTLEVLSSVDHPDYIRTYEKVRATNYRERYPVTAINNQLEKMFRKSYPITEYNIDEIE</sequence>